<dbReference type="InterPro" id="IPR010730">
    <property type="entry name" value="HET"/>
</dbReference>
<dbReference type="Proteomes" id="UP000758155">
    <property type="component" value="Unassembled WGS sequence"/>
</dbReference>
<gene>
    <name evidence="3" type="ORF">E8E12_002991</name>
</gene>
<evidence type="ECO:0000259" key="2">
    <source>
        <dbReference type="Pfam" id="PF26640"/>
    </source>
</evidence>
<evidence type="ECO:0008006" key="5">
    <source>
        <dbReference type="Google" id="ProtNLM"/>
    </source>
</evidence>
<proteinExistence type="predicted"/>
<accession>A0A9P5C5R2</accession>
<dbReference type="Pfam" id="PF26640">
    <property type="entry name" value="DUF8212"/>
    <property type="match status" value="1"/>
</dbReference>
<reference evidence="3" key="1">
    <citation type="submission" date="2019-04" db="EMBL/GenBank/DDBJ databases">
        <title>Sequencing of skin fungus with MAO and IRED activity.</title>
        <authorList>
            <person name="Marsaioli A.J."/>
            <person name="Bonatto J.M.C."/>
            <person name="Reis Junior O."/>
        </authorList>
    </citation>
    <scope>NUCLEOTIDE SEQUENCE</scope>
    <source>
        <strain evidence="3">28M1</strain>
    </source>
</reference>
<evidence type="ECO:0000259" key="1">
    <source>
        <dbReference type="Pfam" id="PF06985"/>
    </source>
</evidence>
<evidence type="ECO:0000313" key="3">
    <source>
        <dbReference type="EMBL" id="KAF3046342.1"/>
    </source>
</evidence>
<name>A0A9P5C5R2_9PLEO</name>
<organism evidence="3 4">
    <name type="scientific">Didymella heteroderae</name>
    <dbReference type="NCBI Taxonomy" id="1769908"/>
    <lineage>
        <taxon>Eukaryota</taxon>
        <taxon>Fungi</taxon>
        <taxon>Dikarya</taxon>
        <taxon>Ascomycota</taxon>
        <taxon>Pezizomycotina</taxon>
        <taxon>Dothideomycetes</taxon>
        <taxon>Pleosporomycetidae</taxon>
        <taxon>Pleosporales</taxon>
        <taxon>Pleosporineae</taxon>
        <taxon>Didymellaceae</taxon>
        <taxon>Didymella</taxon>
    </lineage>
</organism>
<evidence type="ECO:0000313" key="4">
    <source>
        <dbReference type="Proteomes" id="UP000758155"/>
    </source>
</evidence>
<comment type="caution">
    <text evidence="3">The sequence shown here is derived from an EMBL/GenBank/DDBJ whole genome shotgun (WGS) entry which is preliminary data.</text>
</comment>
<dbReference type="EMBL" id="SWKV01000004">
    <property type="protein sequence ID" value="KAF3046342.1"/>
    <property type="molecule type" value="Genomic_DNA"/>
</dbReference>
<sequence>MRLLGASTLEFESFHEDTVPPYAILSHTWGSQEITYQEMAFLQKLERLPTELRQDRLYVASLMAAAGLDFSDANEDSIRRRKGFEKIQQTAGIARSRGLDFFWLDTCCIDKTSSAELQEAINSMYHWYQRATYCVVYLEDQTRQFNAEWSRRVFQGMLEQSRWITRGWTLQELIAPRTVVFYDSNWHALCEKSDALSEIEELTGIPRYVLATGELRQSSVAQKMSWAAGRTTTRSEDVAYSLMGLFHVHMPMLYGEGTKSFQRLQEEIIRTTPDDSIFAWLAEDAGVSTLRGMFARSPKEFKTCSAVTKGEQSFTAEANRGLHLFVPLQPFVYAANGLQHHFHVAQLSAKNHGSPIIITLQYLNPTAADRDADQDPLGLGRTGPGESQTHFARVFASTYGFWLPDHESVIYRNIYVRQVPLIPHGFESALMHCFHFRPSDSGGDGPQHRIHAVSPRKFHRWRYDTVEIPEGVEEFIAAVWLKPETDAKRRQSLILFVGFHRRARKPWCKIWKRQDLEGHLESVKNAAVNLTADMPESWWPGVIEASGFMDGSDTISRTDAYRGGVSHPVEVRMGPGMWEDKISIIVTIEGLQYRG</sequence>
<protein>
    <recommendedName>
        <fullName evidence="5">Heterokaryon incompatibility domain-containing protein</fullName>
    </recommendedName>
</protein>
<dbReference type="PANTHER" id="PTHR10622">
    <property type="entry name" value="HET DOMAIN-CONTAINING PROTEIN"/>
    <property type="match status" value="1"/>
</dbReference>
<keyword evidence="4" id="KW-1185">Reference proteome</keyword>
<feature type="domain" description="DUF8212" evidence="2">
    <location>
        <begin position="260"/>
        <end position="281"/>
    </location>
</feature>
<dbReference type="OrthoDB" id="20872at2759"/>
<dbReference type="AlphaFoldDB" id="A0A9P5C5R2"/>
<dbReference type="PANTHER" id="PTHR10622:SF12">
    <property type="entry name" value="HET DOMAIN-CONTAINING PROTEIN"/>
    <property type="match status" value="1"/>
</dbReference>
<dbReference type="InterPro" id="IPR058525">
    <property type="entry name" value="DUF8212"/>
</dbReference>
<feature type="domain" description="Heterokaryon incompatibility" evidence="1">
    <location>
        <begin position="22"/>
        <end position="144"/>
    </location>
</feature>
<dbReference type="Pfam" id="PF06985">
    <property type="entry name" value="HET"/>
    <property type="match status" value="1"/>
</dbReference>